<evidence type="ECO:0000256" key="1">
    <source>
        <dbReference type="SAM" id="SignalP"/>
    </source>
</evidence>
<feature type="chain" id="PRO_5046105387" evidence="1">
    <location>
        <begin position="21"/>
        <end position="203"/>
    </location>
</feature>
<comment type="caution">
    <text evidence="2">The sequence shown here is derived from an EMBL/GenBank/DDBJ whole genome shotgun (WGS) entry which is preliminary data.</text>
</comment>
<evidence type="ECO:0000313" key="2">
    <source>
        <dbReference type="EMBL" id="KAK8034903.1"/>
    </source>
</evidence>
<protein>
    <submittedName>
        <fullName evidence="2">Uncharacterized protein</fullName>
    </submittedName>
</protein>
<dbReference type="Proteomes" id="UP001444661">
    <property type="component" value="Unassembled WGS sequence"/>
</dbReference>
<gene>
    <name evidence="2" type="ORF">PG993_009898</name>
</gene>
<evidence type="ECO:0000313" key="3">
    <source>
        <dbReference type="Proteomes" id="UP001444661"/>
    </source>
</evidence>
<dbReference type="EMBL" id="JAQQWK010000009">
    <property type="protein sequence ID" value="KAK8034903.1"/>
    <property type="molecule type" value="Genomic_DNA"/>
</dbReference>
<sequence>MPSFFGIVCFLLTLCLAVSGAPVGANEVDILLSKLPRGGYIIGFDGNGKPFVHTNLTDDSTSGTTSIGVGPPTPAVSSNPLLTSRTKDQWGCIGGEVVSQPCYLDLAEALGEWCDKGNMLPKHSILTWTGCPEMVQVYICNYGYAQNCLGSDLATYMFTIDTYCPSIPGSYAIGWFLQGSGDKTYGRGLFNSKGRPENVCNFN</sequence>
<keyword evidence="1" id="KW-0732">Signal</keyword>
<keyword evidence="3" id="KW-1185">Reference proteome</keyword>
<reference evidence="2 3" key="1">
    <citation type="submission" date="2023-01" db="EMBL/GenBank/DDBJ databases">
        <title>Analysis of 21 Apiospora genomes using comparative genomics revels a genus with tremendous synthesis potential of carbohydrate active enzymes and secondary metabolites.</title>
        <authorList>
            <person name="Sorensen T."/>
        </authorList>
    </citation>
    <scope>NUCLEOTIDE SEQUENCE [LARGE SCALE GENOMIC DNA]</scope>
    <source>
        <strain evidence="2 3">CBS 33761</strain>
    </source>
</reference>
<feature type="signal peptide" evidence="1">
    <location>
        <begin position="1"/>
        <end position="20"/>
    </location>
</feature>
<proteinExistence type="predicted"/>
<organism evidence="2 3">
    <name type="scientific">Apiospora rasikravindrae</name>
    <dbReference type="NCBI Taxonomy" id="990691"/>
    <lineage>
        <taxon>Eukaryota</taxon>
        <taxon>Fungi</taxon>
        <taxon>Dikarya</taxon>
        <taxon>Ascomycota</taxon>
        <taxon>Pezizomycotina</taxon>
        <taxon>Sordariomycetes</taxon>
        <taxon>Xylariomycetidae</taxon>
        <taxon>Amphisphaeriales</taxon>
        <taxon>Apiosporaceae</taxon>
        <taxon>Apiospora</taxon>
    </lineage>
</organism>
<name>A0ABR1SKP8_9PEZI</name>
<accession>A0ABR1SKP8</accession>